<dbReference type="Proteomes" id="UP000502136">
    <property type="component" value="Chromosome"/>
</dbReference>
<proteinExistence type="predicted"/>
<reference evidence="1 2" key="1">
    <citation type="submission" date="2020-04" db="EMBL/GenBank/DDBJ databases">
        <title>Novel Paenibacillus strain UniB2 isolated from commercial digestive syrup.</title>
        <authorList>
            <person name="Thorat V."/>
            <person name="Kirdat K."/>
            <person name="Tiwarekar B."/>
            <person name="Yadav A."/>
        </authorList>
    </citation>
    <scope>NUCLEOTIDE SEQUENCE [LARGE SCALE GENOMIC DNA]</scope>
    <source>
        <strain evidence="1 2">UniB2</strain>
    </source>
</reference>
<gene>
    <name evidence="1" type="ORF">HGI30_16630</name>
</gene>
<sequence length="120" mass="13521">MNLHDVLKAAEELGIKIEMNSTTPGLYLKDSITGIERKPTVEDLFSESSLSQTMIFDEPFLGDYFEEELFTSEDKDFISSIKKIDSQKLGATINAKTFTIKGDILASKLTFELEDFREVA</sequence>
<dbReference type="RefSeq" id="WP_168908588.1">
    <property type="nucleotide sequence ID" value="NZ_CP051428.1"/>
</dbReference>
<name>A0A6H2H0B4_9BACL</name>
<organism evidence="1 2">
    <name type="scientific">Paenibacillus albicereus</name>
    <dbReference type="NCBI Taxonomy" id="2726185"/>
    <lineage>
        <taxon>Bacteria</taxon>
        <taxon>Bacillati</taxon>
        <taxon>Bacillota</taxon>
        <taxon>Bacilli</taxon>
        <taxon>Bacillales</taxon>
        <taxon>Paenibacillaceae</taxon>
        <taxon>Paenibacillus</taxon>
    </lineage>
</organism>
<keyword evidence="2" id="KW-1185">Reference proteome</keyword>
<dbReference type="EMBL" id="CP051428">
    <property type="protein sequence ID" value="QJC53039.1"/>
    <property type="molecule type" value="Genomic_DNA"/>
</dbReference>
<dbReference type="KEGG" id="palr:HGI30_16630"/>
<dbReference type="AlphaFoldDB" id="A0A6H2H0B4"/>
<evidence type="ECO:0000313" key="1">
    <source>
        <dbReference type="EMBL" id="QJC53039.1"/>
    </source>
</evidence>
<protein>
    <submittedName>
        <fullName evidence="1">Uncharacterized protein</fullName>
    </submittedName>
</protein>
<accession>A0A6H2H0B4</accession>
<evidence type="ECO:0000313" key="2">
    <source>
        <dbReference type="Proteomes" id="UP000502136"/>
    </source>
</evidence>